<dbReference type="SUPFAM" id="SSF54593">
    <property type="entry name" value="Glyoxalase/Bleomycin resistance protein/Dihydroxybiphenyl dioxygenase"/>
    <property type="match status" value="1"/>
</dbReference>
<reference evidence="3" key="1">
    <citation type="submission" date="2016-06" db="EMBL/GenBank/DDBJ databases">
        <authorList>
            <person name="Varghese N."/>
            <person name="Submissions Spin"/>
        </authorList>
    </citation>
    <scope>NUCLEOTIDE SEQUENCE [LARGE SCALE GENOMIC DNA]</scope>
    <source>
        <strain evidence="3">DSM 45431</strain>
    </source>
</reference>
<dbReference type="CDD" id="cd06587">
    <property type="entry name" value="VOC"/>
    <property type="match status" value="1"/>
</dbReference>
<dbReference type="InterPro" id="IPR041581">
    <property type="entry name" value="Glyoxalase_6"/>
</dbReference>
<protein>
    <recommendedName>
        <fullName evidence="1">VOC domain-containing protein</fullName>
    </recommendedName>
</protein>
<proteinExistence type="predicted"/>
<sequence>MAGIAQLSGIALECPDPAALAGFYSAVTGWPIVYASPDWYSIGPGQDASLHLSFQLAPGHQPPAWPDPASSMQFHLHLRVDDLEEAERMVVELGATRLAGQPDLARFRVLADPAGHPFCLCPRPRPASTEAAGCATT</sequence>
<dbReference type="Gene3D" id="3.10.180.10">
    <property type="entry name" value="2,3-Dihydroxybiphenyl 1,2-Dioxygenase, domain 1"/>
    <property type="match status" value="1"/>
</dbReference>
<dbReference type="PANTHER" id="PTHR35908:SF1">
    <property type="entry name" value="CONSERVED PROTEIN"/>
    <property type="match status" value="1"/>
</dbReference>
<keyword evidence="3" id="KW-1185">Reference proteome</keyword>
<evidence type="ECO:0000313" key="3">
    <source>
        <dbReference type="Proteomes" id="UP000199413"/>
    </source>
</evidence>
<dbReference type="EMBL" id="FMHV01000002">
    <property type="protein sequence ID" value="SCL20826.1"/>
    <property type="molecule type" value="Genomic_DNA"/>
</dbReference>
<dbReference type="PANTHER" id="PTHR35908">
    <property type="entry name" value="HYPOTHETICAL FUSION PROTEIN"/>
    <property type="match status" value="1"/>
</dbReference>
<name>A0A1C6RUE3_9ACTN</name>
<accession>A0A1C6RUE3</accession>
<dbReference type="RefSeq" id="WP_091339611.1">
    <property type="nucleotide sequence ID" value="NZ_FMHV01000002.1"/>
</dbReference>
<dbReference type="STRING" id="568872.GA0070624_2129"/>
<dbReference type="InterPro" id="IPR037523">
    <property type="entry name" value="VOC_core"/>
</dbReference>
<dbReference type="InterPro" id="IPR029068">
    <property type="entry name" value="Glyas_Bleomycin-R_OHBP_Dase"/>
</dbReference>
<gene>
    <name evidence="2" type="ORF">GA0070624_2129</name>
</gene>
<dbReference type="Proteomes" id="UP000199413">
    <property type="component" value="Unassembled WGS sequence"/>
</dbReference>
<dbReference type="PROSITE" id="PS51819">
    <property type="entry name" value="VOC"/>
    <property type="match status" value="1"/>
</dbReference>
<dbReference type="AlphaFoldDB" id="A0A1C6RUE3"/>
<organism evidence="2 3">
    <name type="scientific">Micromonospora rhizosphaerae</name>
    <dbReference type="NCBI Taxonomy" id="568872"/>
    <lineage>
        <taxon>Bacteria</taxon>
        <taxon>Bacillati</taxon>
        <taxon>Actinomycetota</taxon>
        <taxon>Actinomycetes</taxon>
        <taxon>Micromonosporales</taxon>
        <taxon>Micromonosporaceae</taxon>
        <taxon>Micromonospora</taxon>
    </lineage>
</organism>
<dbReference type="Pfam" id="PF18029">
    <property type="entry name" value="Glyoxalase_6"/>
    <property type="match status" value="1"/>
</dbReference>
<feature type="domain" description="VOC" evidence="1">
    <location>
        <begin position="6"/>
        <end position="123"/>
    </location>
</feature>
<dbReference type="OrthoDB" id="4211373at2"/>
<evidence type="ECO:0000313" key="2">
    <source>
        <dbReference type="EMBL" id="SCL20826.1"/>
    </source>
</evidence>
<evidence type="ECO:0000259" key="1">
    <source>
        <dbReference type="PROSITE" id="PS51819"/>
    </source>
</evidence>